<evidence type="ECO:0000313" key="1">
    <source>
        <dbReference type="EMBL" id="KAJ7532021.1"/>
    </source>
</evidence>
<organism evidence="1 2">
    <name type="scientific">Diphasiastrum complanatum</name>
    <name type="common">Issler's clubmoss</name>
    <name type="synonym">Lycopodium complanatum</name>
    <dbReference type="NCBI Taxonomy" id="34168"/>
    <lineage>
        <taxon>Eukaryota</taxon>
        <taxon>Viridiplantae</taxon>
        <taxon>Streptophyta</taxon>
        <taxon>Embryophyta</taxon>
        <taxon>Tracheophyta</taxon>
        <taxon>Lycopodiopsida</taxon>
        <taxon>Lycopodiales</taxon>
        <taxon>Lycopodiaceae</taxon>
        <taxon>Lycopodioideae</taxon>
        <taxon>Diphasiastrum</taxon>
    </lineage>
</organism>
<reference evidence="2" key="1">
    <citation type="journal article" date="2024" name="Proc. Natl. Acad. Sci. U.S.A.">
        <title>Extraordinary preservation of gene collinearity over three hundred million years revealed in homosporous lycophytes.</title>
        <authorList>
            <person name="Li C."/>
            <person name="Wickell D."/>
            <person name="Kuo L.Y."/>
            <person name="Chen X."/>
            <person name="Nie B."/>
            <person name="Liao X."/>
            <person name="Peng D."/>
            <person name="Ji J."/>
            <person name="Jenkins J."/>
            <person name="Williams M."/>
            <person name="Shu S."/>
            <person name="Plott C."/>
            <person name="Barry K."/>
            <person name="Rajasekar S."/>
            <person name="Grimwood J."/>
            <person name="Han X."/>
            <person name="Sun S."/>
            <person name="Hou Z."/>
            <person name="He W."/>
            <person name="Dai G."/>
            <person name="Sun C."/>
            <person name="Schmutz J."/>
            <person name="Leebens-Mack J.H."/>
            <person name="Li F.W."/>
            <person name="Wang L."/>
        </authorList>
    </citation>
    <scope>NUCLEOTIDE SEQUENCE [LARGE SCALE GENOMIC DNA]</scope>
    <source>
        <strain evidence="2">cv. PW_Plant_1</strain>
    </source>
</reference>
<sequence>MCRLDICDCGADPITAQKNNFVLQFPAVHGIHTNLESKAAIVKDDDIEELQRLPSFAEIVEELKQMSGIAGPMVVMGLLLYARAMISMLFLGHLGELELAGASLAIGFANITGYSVLAGLAMGMEPICGQAYGAKRWHLMGLTLQRTILVLFCACVPIGFLWLNMQRILVWCGQDKSITLMASTYLLYSLPDLLVQALLNPLRIYLRTQKITSPLTWCAALAVTLHLPINLFLVFQLKMQVKGVALAAAWTNFNLVLFLIGYLWISGNYKKSWEGWSSSCLKDWRPLLNLAIPSCVSVCLEWWWYEFMIILSGLLINARATVATMGILIQTTSLVYIFPSSLSLAVSTRVSNELGANRPAKARFVTIVSLGCAVLLGIIAMTFTSTMRHVWGKLFTSDKEILSLTALAMPIVGLCELGNCPQTTGCGVLRGSARPSTGANINLGSFYCVGMPVAIVMGFIFNIGFAGLWFGLLAAQATCATLMLLVLMRTDWSLQAARAKHLTGCNAQEEDHQPLCRSLHDASVELEMKAVSDQTCKAEKNEEKALISVTVMQIEE</sequence>
<gene>
    <name evidence="1" type="ORF">O6H91_14G069200</name>
</gene>
<keyword evidence="2" id="KW-1185">Reference proteome</keyword>
<dbReference type="Proteomes" id="UP001162992">
    <property type="component" value="Chromosome 14"/>
</dbReference>
<dbReference type="EMBL" id="CM055105">
    <property type="protein sequence ID" value="KAJ7532021.1"/>
    <property type="molecule type" value="Genomic_DNA"/>
</dbReference>
<name>A0ACC2BQJ3_DIPCM</name>
<protein>
    <submittedName>
        <fullName evidence="1">Uncharacterized protein</fullName>
    </submittedName>
</protein>
<proteinExistence type="predicted"/>
<evidence type="ECO:0000313" key="2">
    <source>
        <dbReference type="Proteomes" id="UP001162992"/>
    </source>
</evidence>
<accession>A0ACC2BQJ3</accession>
<comment type="caution">
    <text evidence="1">The sequence shown here is derived from an EMBL/GenBank/DDBJ whole genome shotgun (WGS) entry which is preliminary data.</text>
</comment>